<dbReference type="SUPFAM" id="SSF103473">
    <property type="entry name" value="MFS general substrate transporter"/>
    <property type="match status" value="1"/>
</dbReference>
<evidence type="ECO:0008006" key="9">
    <source>
        <dbReference type="Google" id="ProtNLM"/>
    </source>
</evidence>
<feature type="transmembrane region" description="Helical" evidence="7">
    <location>
        <begin position="202"/>
        <end position="225"/>
    </location>
</feature>
<dbReference type="EMBL" id="CDMZ01001223">
    <property type="protein sequence ID" value="CEM29268.1"/>
    <property type="molecule type" value="Genomic_DNA"/>
</dbReference>
<evidence type="ECO:0000256" key="6">
    <source>
        <dbReference type="SAM" id="MobiDB-lite"/>
    </source>
</evidence>
<feature type="transmembrane region" description="Helical" evidence="7">
    <location>
        <begin position="50"/>
        <end position="71"/>
    </location>
</feature>
<feature type="compositionally biased region" description="Acidic residues" evidence="6">
    <location>
        <begin position="308"/>
        <end position="317"/>
    </location>
</feature>
<accession>A0A0G4GHP7</accession>
<comment type="subcellular location">
    <subcellularLocation>
        <location evidence="1">Membrane</location>
        <topology evidence="1">Multi-pass membrane protein</topology>
    </subcellularLocation>
</comment>
<dbReference type="GO" id="GO:0022857">
    <property type="term" value="F:transmembrane transporter activity"/>
    <property type="evidence" value="ECO:0007669"/>
    <property type="project" value="InterPro"/>
</dbReference>
<reference evidence="8" key="1">
    <citation type="submission" date="2014-11" db="EMBL/GenBank/DDBJ databases">
        <authorList>
            <person name="Otto D Thomas"/>
            <person name="Naeem Raeece"/>
        </authorList>
    </citation>
    <scope>NUCLEOTIDE SEQUENCE</scope>
</reference>
<feature type="transmembrane region" description="Helical" evidence="7">
    <location>
        <begin position="429"/>
        <end position="448"/>
    </location>
</feature>
<dbReference type="Gene3D" id="1.20.1250.20">
    <property type="entry name" value="MFS general substrate transporter like domains"/>
    <property type="match status" value="1"/>
</dbReference>
<dbReference type="AlphaFoldDB" id="A0A0G4GHP7"/>
<dbReference type="InterPro" id="IPR050930">
    <property type="entry name" value="MFS_Vesicular_Transporter"/>
</dbReference>
<feature type="transmembrane region" description="Helical" evidence="7">
    <location>
        <begin position="21"/>
        <end position="44"/>
    </location>
</feature>
<keyword evidence="3 7" id="KW-0812">Transmembrane</keyword>
<dbReference type="VEuPathDB" id="CryptoDB:Cvel_21946"/>
<evidence type="ECO:0000256" key="2">
    <source>
        <dbReference type="ARBA" id="ARBA00022448"/>
    </source>
</evidence>
<evidence type="ECO:0000256" key="4">
    <source>
        <dbReference type="ARBA" id="ARBA00022989"/>
    </source>
</evidence>
<feature type="region of interest" description="Disordered" evidence="6">
    <location>
        <begin position="308"/>
        <end position="340"/>
    </location>
</feature>
<proteinExistence type="predicted"/>
<keyword evidence="2" id="KW-0813">Transport</keyword>
<dbReference type="PANTHER" id="PTHR23506:SF26">
    <property type="entry name" value="MFS-TYPE TRANSPORTER SLC18B1"/>
    <property type="match status" value="1"/>
</dbReference>
<evidence type="ECO:0000256" key="5">
    <source>
        <dbReference type="ARBA" id="ARBA00023136"/>
    </source>
</evidence>
<sequence>MTASLIYAVALERSKGGEGEVGGLFSAFNSLGFLLGPPIGGVLFQVGGVSLPFAAVGGFVLLSTPLLPWLLRFPSPGSATQTAPTETSEVQGNLREGLLAGGIEVEPRLLVDSIEDKGEGGTVKYGRKAREGFCESDLEGCVHAEGENNSKDPQSGIFSLLQDPYQLLILTTEVLCCLPWGFLEPLLSNHLQRGLGVKDSRVIGLVWMVPSITLLLFSWPVGRLTDLLPTAWQEKEVSIGLLGMAAGLYLLGVADELGSSFSLVTGSESKSDSAAWGLTLGGLLLMGASFNVTTVPLTPLSVKAVGVGEEEGELQGEETDRDKEAQKGSHPAEATTPAASLEVRHGQPGVDFESAHVPSTALTARVGSNLVRSVSGGSGRRVSVGAGDSGGIDGVVAMGAVSYGLGEGVGPMIGGLAGEYFSFSESCKLLALSLVGFSVAFFCAAPLARNRGEVQRTI</sequence>
<dbReference type="Pfam" id="PF07690">
    <property type="entry name" value="MFS_1"/>
    <property type="match status" value="1"/>
</dbReference>
<keyword evidence="4 7" id="KW-1133">Transmembrane helix</keyword>
<evidence type="ECO:0000256" key="1">
    <source>
        <dbReference type="ARBA" id="ARBA00004141"/>
    </source>
</evidence>
<evidence type="ECO:0000313" key="8">
    <source>
        <dbReference type="EMBL" id="CEM29268.1"/>
    </source>
</evidence>
<dbReference type="InterPro" id="IPR011701">
    <property type="entry name" value="MFS"/>
</dbReference>
<gene>
    <name evidence="8" type="ORF">Cvel_21946</name>
</gene>
<dbReference type="PANTHER" id="PTHR23506">
    <property type="entry name" value="GH10249P"/>
    <property type="match status" value="1"/>
</dbReference>
<dbReference type="InterPro" id="IPR036259">
    <property type="entry name" value="MFS_trans_sf"/>
</dbReference>
<keyword evidence="5 7" id="KW-0472">Membrane</keyword>
<organism evidence="8">
    <name type="scientific">Chromera velia CCMP2878</name>
    <dbReference type="NCBI Taxonomy" id="1169474"/>
    <lineage>
        <taxon>Eukaryota</taxon>
        <taxon>Sar</taxon>
        <taxon>Alveolata</taxon>
        <taxon>Colpodellida</taxon>
        <taxon>Chromeraceae</taxon>
        <taxon>Chromera</taxon>
    </lineage>
</organism>
<evidence type="ECO:0000256" key="7">
    <source>
        <dbReference type="SAM" id="Phobius"/>
    </source>
</evidence>
<dbReference type="GO" id="GO:0016020">
    <property type="term" value="C:membrane"/>
    <property type="evidence" value="ECO:0007669"/>
    <property type="project" value="UniProtKB-SubCell"/>
</dbReference>
<feature type="compositionally biased region" description="Basic and acidic residues" evidence="6">
    <location>
        <begin position="318"/>
        <end position="327"/>
    </location>
</feature>
<name>A0A0G4GHP7_9ALVE</name>
<protein>
    <recommendedName>
        <fullName evidence="9">Major facilitator superfamily (MFS) profile domain-containing protein</fullName>
    </recommendedName>
</protein>
<evidence type="ECO:0000256" key="3">
    <source>
        <dbReference type="ARBA" id="ARBA00022692"/>
    </source>
</evidence>
<feature type="transmembrane region" description="Helical" evidence="7">
    <location>
        <begin position="237"/>
        <end position="254"/>
    </location>
</feature>
<feature type="transmembrane region" description="Helical" evidence="7">
    <location>
        <begin position="274"/>
        <end position="293"/>
    </location>
</feature>